<evidence type="ECO:0000313" key="4">
    <source>
        <dbReference type="EMBL" id="GLY89580.1"/>
    </source>
</evidence>
<name>A0A9W6S744_9ACTN</name>
<keyword evidence="5" id="KW-1185">Reference proteome</keyword>
<dbReference type="EMBL" id="BSTK01000013">
    <property type="protein sequence ID" value="GLY89580.1"/>
    <property type="molecule type" value="Genomic_DNA"/>
</dbReference>
<dbReference type="RefSeq" id="WP_285579934.1">
    <property type="nucleotide sequence ID" value="NZ_BSTK01000013.1"/>
</dbReference>
<evidence type="ECO:0000256" key="1">
    <source>
        <dbReference type="ARBA" id="ARBA00023122"/>
    </source>
</evidence>
<keyword evidence="1 2" id="KW-0129">CBS domain</keyword>
<dbReference type="SMART" id="SM00116">
    <property type="entry name" value="CBS"/>
    <property type="match status" value="2"/>
</dbReference>
<proteinExistence type="predicted"/>
<dbReference type="InterPro" id="IPR051257">
    <property type="entry name" value="Diverse_CBS-Domain"/>
</dbReference>
<dbReference type="CDD" id="cd04623">
    <property type="entry name" value="CBS_pair_bac_euk"/>
    <property type="match status" value="1"/>
</dbReference>
<dbReference type="Proteomes" id="UP001165074">
    <property type="component" value="Unassembled WGS sequence"/>
</dbReference>
<evidence type="ECO:0000256" key="2">
    <source>
        <dbReference type="PROSITE-ProRule" id="PRU00703"/>
    </source>
</evidence>
<gene>
    <name evidence="4" type="ORF">Airi02_075090</name>
</gene>
<dbReference type="InterPro" id="IPR000644">
    <property type="entry name" value="CBS_dom"/>
</dbReference>
<evidence type="ECO:0000313" key="5">
    <source>
        <dbReference type="Proteomes" id="UP001165074"/>
    </source>
</evidence>
<dbReference type="Pfam" id="PF00571">
    <property type="entry name" value="CBS"/>
    <property type="match status" value="2"/>
</dbReference>
<dbReference type="AlphaFoldDB" id="A0A9W6S744"/>
<feature type="domain" description="CBS" evidence="3">
    <location>
        <begin position="7"/>
        <end position="70"/>
    </location>
</feature>
<dbReference type="SUPFAM" id="SSF54631">
    <property type="entry name" value="CBS-domain pair"/>
    <property type="match status" value="1"/>
</dbReference>
<evidence type="ECO:0000259" key="3">
    <source>
        <dbReference type="PROSITE" id="PS51371"/>
    </source>
</evidence>
<protein>
    <submittedName>
        <fullName evidence="4">Signal transduction protein</fullName>
    </submittedName>
</protein>
<dbReference type="Gene3D" id="3.10.580.10">
    <property type="entry name" value="CBS-domain"/>
    <property type="match status" value="1"/>
</dbReference>
<dbReference type="InterPro" id="IPR044725">
    <property type="entry name" value="CBSX3_CBS_dom"/>
</dbReference>
<sequence>MRISEVLRRKGGEVATIEPEANVRRLLTMLAEHNIGAVVVSTDGSTIEGIVSERDIVRRLGERGAGLLDEPVSSIMTATVRTCAPGDNVEDLRATMTEHRIRHLPVVRDGRLAGIVSIGDVVKSAIAELESEREQLVDYISR</sequence>
<dbReference type="PROSITE" id="PS51371">
    <property type="entry name" value="CBS"/>
    <property type="match status" value="2"/>
</dbReference>
<organism evidence="4 5">
    <name type="scientific">Actinoallomurus iriomotensis</name>
    <dbReference type="NCBI Taxonomy" id="478107"/>
    <lineage>
        <taxon>Bacteria</taxon>
        <taxon>Bacillati</taxon>
        <taxon>Actinomycetota</taxon>
        <taxon>Actinomycetes</taxon>
        <taxon>Streptosporangiales</taxon>
        <taxon>Thermomonosporaceae</taxon>
        <taxon>Actinoallomurus</taxon>
    </lineage>
</organism>
<comment type="caution">
    <text evidence="4">The sequence shown here is derived from an EMBL/GenBank/DDBJ whole genome shotgun (WGS) entry which is preliminary data.</text>
</comment>
<dbReference type="PANTHER" id="PTHR43080:SF2">
    <property type="entry name" value="CBS DOMAIN-CONTAINING PROTEIN"/>
    <property type="match status" value="1"/>
</dbReference>
<feature type="domain" description="CBS" evidence="3">
    <location>
        <begin position="76"/>
        <end position="131"/>
    </location>
</feature>
<reference evidence="4" key="1">
    <citation type="submission" date="2023-03" db="EMBL/GenBank/DDBJ databases">
        <title>Actinoallomurus iriomotensis NBRC 103684.</title>
        <authorList>
            <person name="Ichikawa N."/>
            <person name="Sato H."/>
            <person name="Tonouchi N."/>
        </authorList>
    </citation>
    <scope>NUCLEOTIDE SEQUENCE</scope>
    <source>
        <strain evidence="4">NBRC 103684</strain>
    </source>
</reference>
<accession>A0A9W6S744</accession>
<dbReference type="PANTHER" id="PTHR43080">
    <property type="entry name" value="CBS DOMAIN-CONTAINING PROTEIN CBSX3, MITOCHONDRIAL"/>
    <property type="match status" value="1"/>
</dbReference>
<dbReference type="InterPro" id="IPR046342">
    <property type="entry name" value="CBS_dom_sf"/>
</dbReference>